<keyword evidence="3" id="KW-0472">Membrane</keyword>
<keyword evidence="5" id="KW-0449">Lipoprotein</keyword>
<dbReference type="InterPro" id="IPR011012">
    <property type="entry name" value="Longin-like_dom_sf"/>
</dbReference>
<dbReference type="EMBL" id="JANBOI010000357">
    <property type="protein sequence ID" value="KAJ1731191.1"/>
    <property type="molecule type" value="Genomic_DNA"/>
</dbReference>
<comment type="similarity">
    <text evidence="1">Belongs to the synaptobrevin family.</text>
</comment>
<dbReference type="SUPFAM" id="SSF64356">
    <property type="entry name" value="SNARE-like"/>
    <property type="match status" value="1"/>
</dbReference>
<dbReference type="InterPro" id="IPR042855">
    <property type="entry name" value="V_SNARE_CC"/>
</dbReference>
<evidence type="ECO:0000256" key="1">
    <source>
        <dbReference type="ARBA" id="ARBA00008025"/>
    </source>
</evidence>
<evidence type="ECO:0000259" key="10">
    <source>
        <dbReference type="PROSITE" id="PS50892"/>
    </source>
</evidence>
<comment type="caution">
    <text evidence="11">The sequence shown here is derived from an EMBL/GenBank/DDBJ whole genome shotgun (WGS) entry which is preliminary data.</text>
</comment>
<evidence type="ECO:0000256" key="2">
    <source>
        <dbReference type="ARBA" id="ARBA00022481"/>
    </source>
</evidence>
<feature type="domain" description="Longin" evidence="9">
    <location>
        <begin position="7"/>
        <end position="131"/>
    </location>
</feature>
<keyword evidence="8" id="KW-0175">Coiled coil</keyword>
<proteinExistence type="inferred from homology"/>
<protein>
    <submittedName>
        <fullName evidence="11">Palmitoyltransferase</fullName>
    </submittedName>
</protein>
<dbReference type="PANTHER" id="PTHR45806:SF1">
    <property type="entry name" value="SYNAPTOBREVIN HOMOLOG YKT6"/>
    <property type="match status" value="1"/>
</dbReference>
<dbReference type="OrthoDB" id="27923at2759"/>
<dbReference type="Gene3D" id="3.30.450.50">
    <property type="entry name" value="Longin domain"/>
    <property type="match status" value="1"/>
</dbReference>
<evidence type="ECO:0000256" key="7">
    <source>
        <dbReference type="ARBA" id="ARBA00046278"/>
    </source>
</evidence>
<dbReference type="SUPFAM" id="SSF58038">
    <property type="entry name" value="SNARE fusion complex"/>
    <property type="match status" value="1"/>
</dbReference>
<reference evidence="11" key="1">
    <citation type="submission" date="2022-07" db="EMBL/GenBank/DDBJ databases">
        <title>Phylogenomic reconstructions and comparative analyses of Kickxellomycotina fungi.</title>
        <authorList>
            <person name="Reynolds N.K."/>
            <person name="Stajich J.E."/>
            <person name="Barry K."/>
            <person name="Grigoriev I.V."/>
            <person name="Crous P."/>
            <person name="Smith M.E."/>
        </authorList>
    </citation>
    <scope>NUCLEOTIDE SEQUENCE</scope>
    <source>
        <strain evidence="11">BCRC 34381</strain>
    </source>
</reference>
<keyword evidence="6" id="KW-0636">Prenylation</keyword>
<dbReference type="PROSITE" id="PS50859">
    <property type="entry name" value="LONGIN"/>
    <property type="match status" value="1"/>
</dbReference>
<dbReference type="GO" id="GO:0005794">
    <property type="term" value="C:Golgi apparatus"/>
    <property type="evidence" value="ECO:0007669"/>
    <property type="project" value="TreeGrafter"/>
</dbReference>
<evidence type="ECO:0000313" key="11">
    <source>
        <dbReference type="EMBL" id="KAJ1731191.1"/>
    </source>
</evidence>
<evidence type="ECO:0000259" key="9">
    <source>
        <dbReference type="PROSITE" id="PS50859"/>
    </source>
</evidence>
<dbReference type="GO" id="GO:0006888">
    <property type="term" value="P:endoplasmic reticulum to Golgi vesicle-mediated transport"/>
    <property type="evidence" value="ECO:0007669"/>
    <property type="project" value="TreeGrafter"/>
</dbReference>
<feature type="domain" description="V-SNARE coiled-coil homology" evidence="10">
    <location>
        <begin position="142"/>
        <end position="202"/>
    </location>
</feature>
<dbReference type="Pfam" id="PF13774">
    <property type="entry name" value="Longin"/>
    <property type="match status" value="1"/>
</dbReference>
<comment type="subcellular location">
    <subcellularLocation>
        <location evidence="7">Endomembrane system</location>
        <topology evidence="7">Lipid-anchor</topology>
        <orientation evidence="7">Cytoplasmic side</orientation>
    </subcellularLocation>
</comment>
<organism evidence="11 12">
    <name type="scientific">Coemansia biformis</name>
    <dbReference type="NCBI Taxonomy" id="1286918"/>
    <lineage>
        <taxon>Eukaryota</taxon>
        <taxon>Fungi</taxon>
        <taxon>Fungi incertae sedis</taxon>
        <taxon>Zoopagomycota</taxon>
        <taxon>Kickxellomycotina</taxon>
        <taxon>Kickxellomycetes</taxon>
        <taxon>Kickxellales</taxon>
        <taxon>Kickxellaceae</taxon>
        <taxon>Coemansia</taxon>
    </lineage>
</organism>
<dbReference type="Pfam" id="PF00957">
    <property type="entry name" value="Synaptobrevin"/>
    <property type="match status" value="1"/>
</dbReference>
<dbReference type="Proteomes" id="UP001143981">
    <property type="component" value="Unassembled WGS sequence"/>
</dbReference>
<dbReference type="CDD" id="cd14824">
    <property type="entry name" value="Longin"/>
    <property type="match status" value="1"/>
</dbReference>
<name>A0A9W7YCW5_9FUNG</name>
<dbReference type="PANTHER" id="PTHR45806">
    <property type="entry name" value="SYNAPTOBREVIN HOMOLOG YKT6"/>
    <property type="match status" value="1"/>
</dbReference>
<sequence length="202" mass="22794">MKVLHLAVIRPQDRETAQPPTLILASASKLDSFSIFSRGSAEEMMRFFATTVAERTAVGQRQVVTENEYVAHVVRRHVQLAVVVITDKEYPEMVAMELATKVAREFEDQYSEAQIERATAGVAFDTLGEYLNSYQDPQQANTILRVQRELEDTKAVLHKTMEGLLDRNERLESLVDKSTHLSTQSKAFLKTAKKTNSCCIVM</sequence>
<keyword evidence="2" id="KW-0488">Methylation</keyword>
<dbReference type="SMART" id="SM01270">
    <property type="entry name" value="Longin"/>
    <property type="match status" value="1"/>
</dbReference>
<dbReference type="Gene3D" id="1.20.5.110">
    <property type="match status" value="1"/>
</dbReference>
<evidence type="ECO:0000256" key="8">
    <source>
        <dbReference type="PROSITE-ProRule" id="PRU00290"/>
    </source>
</evidence>
<evidence type="ECO:0000256" key="4">
    <source>
        <dbReference type="ARBA" id="ARBA00023139"/>
    </source>
</evidence>
<dbReference type="GO" id="GO:0005484">
    <property type="term" value="F:SNAP receptor activity"/>
    <property type="evidence" value="ECO:0007669"/>
    <property type="project" value="TreeGrafter"/>
</dbReference>
<evidence type="ECO:0000256" key="6">
    <source>
        <dbReference type="ARBA" id="ARBA00023289"/>
    </source>
</evidence>
<evidence type="ECO:0000313" key="12">
    <source>
        <dbReference type="Proteomes" id="UP001143981"/>
    </source>
</evidence>
<dbReference type="PROSITE" id="PS50892">
    <property type="entry name" value="V_SNARE"/>
    <property type="match status" value="1"/>
</dbReference>
<evidence type="ECO:0000256" key="3">
    <source>
        <dbReference type="ARBA" id="ARBA00023136"/>
    </source>
</evidence>
<evidence type="ECO:0000256" key="5">
    <source>
        <dbReference type="ARBA" id="ARBA00023288"/>
    </source>
</evidence>
<dbReference type="AlphaFoldDB" id="A0A9W7YCW5"/>
<gene>
    <name evidence="11" type="primary">YKT6</name>
    <name evidence="11" type="ORF">LPJ61_002653</name>
</gene>
<keyword evidence="4" id="KW-0564">Palmitate</keyword>
<dbReference type="InterPro" id="IPR010908">
    <property type="entry name" value="Longin_dom"/>
</dbReference>
<keyword evidence="12" id="KW-1185">Reference proteome</keyword>
<accession>A0A9W7YCW5</accession>